<dbReference type="SUPFAM" id="SSF51556">
    <property type="entry name" value="Metallo-dependent hydrolases"/>
    <property type="match status" value="1"/>
</dbReference>
<name>A0A923HQC1_9BURK</name>
<sequence>MNFTQVTEFTIRNARIVTADQAFTGSVNVGHGEFSELTSGCHGLAGDDWHGDYLLPGLVELHTDNVEKHLLPRPKVGWPVQSAILAHDAQVVAAGITTVLDAIAVGDLEPDSFRTQTLQACVKGFDDAREAGLLRAEHYLHLRLELGEQDLLSLFAPLARHPRLKLVSLMDHTPGQRQWTDLDAYRIQVAGRHGWCDEKVDAMLKIFSDRQQRFASQNREKIRHLCHDNTQVIPLATHDDTTPEHVFEGVRDGVSISEFPTTLVAAQCAREKGLAIVMGAPNCVRGGSHSGNVAAAELARHGLLDILSSDYVPASLLHGAFLLQEHGYSLPQAIATVSRTPAQKIGMSDRGEIAVGLRADFLRVRMFQGVPAVIGVWKQGRQIA</sequence>
<keyword evidence="3" id="KW-1185">Reference proteome</keyword>
<dbReference type="GO" id="GO:0016810">
    <property type="term" value="F:hydrolase activity, acting on carbon-nitrogen (but not peptide) bonds"/>
    <property type="evidence" value="ECO:0007669"/>
    <property type="project" value="InterPro"/>
</dbReference>
<organism evidence="2 3">
    <name type="scientific">Undibacterium jejuense</name>
    <dbReference type="NCBI Taxonomy" id="1344949"/>
    <lineage>
        <taxon>Bacteria</taxon>
        <taxon>Pseudomonadati</taxon>
        <taxon>Pseudomonadota</taxon>
        <taxon>Betaproteobacteria</taxon>
        <taxon>Burkholderiales</taxon>
        <taxon>Oxalobacteraceae</taxon>
        <taxon>Undibacterium</taxon>
    </lineage>
</organism>
<dbReference type="NCBIfam" id="NF011990">
    <property type="entry name" value="PRK15446.2-6"/>
    <property type="match status" value="1"/>
</dbReference>
<dbReference type="AlphaFoldDB" id="A0A923HQC1"/>
<dbReference type="Pfam" id="PF07969">
    <property type="entry name" value="Amidohydro_3"/>
    <property type="match status" value="1"/>
</dbReference>
<dbReference type="InterPro" id="IPR012696">
    <property type="entry name" value="PhnM"/>
</dbReference>
<dbReference type="Proteomes" id="UP000634011">
    <property type="component" value="Unassembled WGS sequence"/>
</dbReference>
<dbReference type="InterPro" id="IPR032466">
    <property type="entry name" value="Metal_Hydrolase"/>
</dbReference>
<dbReference type="InterPro" id="IPR051781">
    <property type="entry name" value="Metallo-dep_Hydrolase"/>
</dbReference>
<reference evidence="2" key="1">
    <citation type="submission" date="2020-08" db="EMBL/GenBank/DDBJ databases">
        <title>Novel species isolated from subtropical streams in China.</title>
        <authorList>
            <person name="Lu H."/>
        </authorList>
    </citation>
    <scope>NUCLEOTIDE SEQUENCE</scope>
    <source>
        <strain evidence="2">KACC 12607</strain>
    </source>
</reference>
<feature type="domain" description="Amidohydrolase 3" evidence="1">
    <location>
        <begin position="121"/>
        <end position="383"/>
    </location>
</feature>
<dbReference type="PANTHER" id="PTHR43135">
    <property type="entry name" value="ALPHA-D-RIBOSE 1-METHYLPHOSPHONATE 5-TRIPHOSPHATE DIPHOSPHATASE"/>
    <property type="match status" value="1"/>
</dbReference>
<dbReference type="NCBIfam" id="NF011981">
    <property type="entry name" value="PRK15446.1-2"/>
    <property type="match status" value="1"/>
</dbReference>
<dbReference type="PANTHER" id="PTHR43135:SF3">
    <property type="entry name" value="ALPHA-D-RIBOSE 1-METHYLPHOSPHONATE 5-TRIPHOSPHATE DIPHOSPHATASE"/>
    <property type="match status" value="1"/>
</dbReference>
<dbReference type="PIRSF" id="PIRSF038971">
    <property type="entry name" value="PhnM"/>
    <property type="match status" value="1"/>
</dbReference>
<dbReference type="RefSeq" id="WP_186912728.1">
    <property type="nucleotide sequence ID" value="NZ_JACOFV010000010.1"/>
</dbReference>
<dbReference type="EMBL" id="JACOFV010000010">
    <property type="protein sequence ID" value="MBC3862778.1"/>
    <property type="molecule type" value="Genomic_DNA"/>
</dbReference>
<comment type="caution">
    <text evidence="2">The sequence shown here is derived from an EMBL/GenBank/DDBJ whole genome shotgun (WGS) entry which is preliminary data.</text>
</comment>
<dbReference type="InterPro" id="IPR013108">
    <property type="entry name" value="Amidohydro_3"/>
</dbReference>
<gene>
    <name evidence="2" type="ORF">H8K32_11750</name>
</gene>
<dbReference type="Gene3D" id="3.20.20.140">
    <property type="entry name" value="Metal-dependent hydrolases"/>
    <property type="match status" value="2"/>
</dbReference>
<dbReference type="NCBIfam" id="TIGR02318">
    <property type="entry name" value="phosphono_phnM"/>
    <property type="match status" value="1"/>
</dbReference>
<evidence type="ECO:0000259" key="1">
    <source>
        <dbReference type="Pfam" id="PF07969"/>
    </source>
</evidence>
<proteinExistence type="predicted"/>
<dbReference type="NCBIfam" id="NF011987">
    <property type="entry name" value="PRK15446.2-3"/>
    <property type="match status" value="1"/>
</dbReference>
<dbReference type="InterPro" id="IPR011059">
    <property type="entry name" value="Metal-dep_hydrolase_composite"/>
</dbReference>
<dbReference type="SUPFAM" id="SSF51338">
    <property type="entry name" value="Composite domain of metallo-dependent hydrolases"/>
    <property type="match status" value="1"/>
</dbReference>
<dbReference type="GO" id="GO:0019700">
    <property type="term" value="P:organic phosphonate catabolic process"/>
    <property type="evidence" value="ECO:0007669"/>
    <property type="project" value="InterPro"/>
</dbReference>
<protein>
    <submittedName>
        <fullName evidence="2">Alpha-D-ribose 1-methylphosphonate 5-triphosphate diphosphatase</fullName>
        <ecNumber evidence="2">3.6.1.63</ecNumber>
    </submittedName>
</protein>
<keyword evidence="2" id="KW-0378">Hydrolase</keyword>
<dbReference type="NCBIfam" id="NF011984">
    <property type="entry name" value="PRK15446.1-5"/>
    <property type="match status" value="1"/>
</dbReference>
<dbReference type="EC" id="3.6.1.63" evidence="2"/>
<dbReference type="CDD" id="cd01306">
    <property type="entry name" value="PhnM"/>
    <property type="match status" value="1"/>
</dbReference>
<evidence type="ECO:0000313" key="3">
    <source>
        <dbReference type="Proteomes" id="UP000634011"/>
    </source>
</evidence>
<evidence type="ECO:0000313" key="2">
    <source>
        <dbReference type="EMBL" id="MBC3862778.1"/>
    </source>
</evidence>
<accession>A0A923HQC1</accession>
<dbReference type="Gene3D" id="2.30.40.10">
    <property type="entry name" value="Urease, subunit C, domain 1"/>
    <property type="match status" value="1"/>
</dbReference>